<dbReference type="InterPro" id="IPR003660">
    <property type="entry name" value="HAMP_dom"/>
</dbReference>
<keyword evidence="4" id="KW-1003">Cell membrane</keyword>
<dbReference type="EMBL" id="JPRI01000001">
    <property type="protein sequence ID" value="KFF28373.1"/>
    <property type="molecule type" value="Genomic_DNA"/>
</dbReference>
<name>A0A1M4U188_9FLAO</name>
<evidence type="ECO:0000313" key="17">
    <source>
        <dbReference type="EMBL" id="KFF28373.1"/>
    </source>
</evidence>
<feature type="domain" description="HAMP" evidence="16">
    <location>
        <begin position="182"/>
        <end position="235"/>
    </location>
</feature>
<dbReference type="InterPro" id="IPR004358">
    <property type="entry name" value="Sig_transdc_His_kin-like_C"/>
</dbReference>
<reference evidence="18" key="3">
    <citation type="submission" date="2016-11" db="EMBL/GenBank/DDBJ databases">
        <authorList>
            <person name="Jaros S."/>
            <person name="Januszkiewicz K."/>
            <person name="Wedrychowicz H."/>
        </authorList>
    </citation>
    <scope>NUCLEOTIDE SEQUENCE [LARGE SCALE GENOMIC DNA]</scope>
    <source>
        <strain evidence="18">YR203</strain>
    </source>
</reference>
<evidence type="ECO:0000256" key="1">
    <source>
        <dbReference type="ARBA" id="ARBA00000085"/>
    </source>
</evidence>
<keyword evidence="19" id="KW-1185">Reference proteome</keyword>
<dbReference type="PANTHER" id="PTHR45528:SF1">
    <property type="entry name" value="SENSOR HISTIDINE KINASE CPXA"/>
    <property type="match status" value="1"/>
</dbReference>
<dbReference type="RefSeq" id="WP_034739866.1">
    <property type="nucleotide sequence ID" value="NZ_FQVE01000001.1"/>
</dbReference>
<evidence type="ECO:0000256" key="14">
    <source>
        <dbReference type="SAM" id="Phobius"/>
    </source>
</evidence>
<dbReference type="Gene3D" id="3.30.565.10">
    <property type="entry name" value="Histidine kinase-like ATPase, C-terminal domain"/>
    <property type="match status" value="1"/>
</dbReference>
<keyword evidence="12" id="KW-0902">Two-component regulatory system</keyword>
<dbReference type="Pfam" id="PF00512">
    <property type="entry name" value="HisKA"/>
    <property type="match status" value="1"/>
</dbReference>
<evidence type="ECO:0000256" key="4">
    <source>
        <dbReference type="ARBA" id="ARBA00022475"/>
    </source>
</evidence>
<evidence type="ECO:0000256" key="10">
    <source>
        <dbReference type="ARBA" id="ARBA00022840"/>
    </source>
</evidence>
<evidence type="ECO:0000256" key="3">
    <source>
        <dbReference type="ARBA" id="ARBA00012438"/>
    </source>
</evidence>
<dbReference type="InterPro" id="IPR036097">
    <property type="entry name" value="HisK_dim/P_sf"/>
</dbReference>
<dbReference type="GO" id="GO:0005524">
    <property type="term" value="F:ATP binding"/>
    <property type="evidence" value="ECO:0007669"/>
    <property type="project" value="UniProtKB-KW"/>
</dbReference>
<dbReference type="CDD" id="cd00082">
    <property type="entry name" value="HisKA"/>
    <property type="match status" value="1"/>
</dbReference>
<dbReference type="EC" id="2.7.13.3" evidence="3"/>
<keyword evidence="7 14" id="KW-0812">Transmembrane</keyword>
<dbReference type="InterPro" id="IPR003594">
    <property type="entry name" value="HATPase_dom"/>
</dbReference>
<feature type="transmembrane region" description="Helical" evidence="14">
    <location>
        <begin position="12"/>
        <end position="35"/>
    </location>
</feature>
<reference evidence="20" key="2">
    <citation type="submission" date="2016-11" db="EMBL/GenBank/DDBJ databases">
        <authorList>
            <person name="Varghese N."/>
            <person name="Submissions S."/>
        </authorList>
    </citation>
    <scope>NUCLEOTIDE SEQUENCE [LARGE SCALE GENOMIC DNA]</scope>
    <source>
        <strain evidence="20">YR203</strain>
    </source>
</reference>
<gene>
    <name evidence="17" type="ORF">IW16_03985</name>
    <name evidence="18" type="ORF">SAMN02787073_0508</name>
</gene>
<dbReference type="SMART" id="SM00387">
    <property type="entry name" value="HATPase_c"/>
    <property type="match status" value="1"/>
</dbReference>
<dbReference type="SUPFAM" id="SSF158472">
    <property type="entry name" value="HAMP domain-like"/>
    <property type="match status" value="1"/>
</dbReference>
<dbReference type="GO" id="GO:0000155">
    <property type="term" value="F:phosphorelay sensor kinase activity"/>
    <property type="evidence" value="ECO:0007669"/>
    <property type="project" value="InterPro"/>
</dbReference>
<keyword evidence="6" id="KW-0808">Transferase</keyword>
<evidence type="ECO:0000256" key="6">
    <source>
        <dbReference type="ARBA" id="ARBA00022679"/>
    </source>
</evidence>
<proteinExistence type="predicted"/>
<dbReference type="Proteomes" id="UP000184108">
    <property type="component" value="Unassembled WGS sequence"/>
</dbReference>
<keyword evidence="9 18" id="KW-0418">Kinase</keyword>
<evidence type="ECO:0000256" key="8">
    <source>
        <dbReference type="ARBA" id="ARBA00022741"/>
    </source>
</evidence>
<dbReference type="Gene3D" id="1.10.287.130">
    <property type="match status" value="1"/>
</dbReference>
<evidence type="ECO:0000313" key="20">
    <source>
        <dbReference type="Proteomes" id="UP000184108"/>
    </source>
</evidence>
<dbReference type="AlphaFoldDB" id="A0A1M4U188"/>
<dbReference type="PANTHER" id="PTHR45528">
    <property type="entry name" value="SENSOR HISTIDINE KINASE CPXA"/>
    <property type="match status" value="1"/>
</dbReference>
<feature type="transmembrane region" description="Helical" evidence="14">
    <location>
        <begin position="161"/>
        <end position="180"/>
    </location>
</feature>
<dbReference type="SUPFAM" id="SSF55874">
    <property type="entry name" value="ATPase domain of HSP90 chaperone/DNA topoisomerase II/histidine kinase"/>
    <property type="match status" value="1"/>
</dbReference>
<evidence type="ECO:0000259" key="15">
    <source>
        <dbReference type="PROSITE" id="PS50109"/>
    </source>
</evidence>
<dbReference type="PROSITE" id="PS50885">
    <property type="entry name" value="HAMP"/>
    <property type="match status" value="1"/>
</dbReference>
<evidence type="ECO:0000259" key="16">
    <source>
        <dbReference type="PROSITE" id="PS50885"/>
    </source>
</evidence>
<dbReference type="OrthoDB" id="594725at2"/>
<keyword evidence="11 14" id="KW-1133">Transmembrane helix</keyword>
<sequence length="472" mass="54721">MFNKVVTNQTKTMVLLMLVFTAIILLFSGLVYFSIVNFSHQRFYELLKIRTTTIVQIEKSKDHLDLPENYILNSLNDEELPMERDYVFAVPEDSNFRKISQEVHIPDYFFKSIVRKGEANYNDKEFYYIGQTFKYDDKEYIAIASAKNHYVIYYLGFLKRTLITCIVLSLFFSMIFSFYLSKTLFRPILKITGKVKEISSENLHLRLEAQPDNKELNELVDTFNGMLNRIETSFETQNHLIGNVSHELRTPLTSIMGEADVALSINRTADEYKDTLEIILDEAEKLDKKIKALLMIAQTGFDGKIQKMDKVRIDQLLWDVIETLRKIDSRNNIYLDISMLPDNPKKLKVQGNEQLLHLAVANIINNGCKYSNFQQVKVSLGATDTDVYIIVKDFGIGIPEVEMNKIYDPFFRASNTKNYEGYGIGLPLARNIIRMHHGELIVSSHENQGTTVQMRFPNFYSARPERIEKVRI</sequence>
<evidence type="ECO:0000256" key="12">
    <source>
        <dbReference type="ARBA" id="ARBA00023012"/>
    </source>
</evidence>
<evidence type="ECO:0000256" key="11">
    <source>
        <dbReference type="ARBA" id="ARBA00022989"/>
    </source>
</evidence>
<evidence type="ECO:0000256" key="7">
    <source>
        <dbReference type="ARBA" id="ARBA00022692"/>
    </source>
</evidence>
<evidence type="ECO:0000313" key="18">
    <source>
        <dbReference type="EMBL" id="SHE50492.1"/>
    </source>
</evidence>
<reference evidence="17 19" key="1">
    <citation type="submission" date="2014-07" db="EMBL/GenBank/DDBJ databases">
        <title>Genome of Chryseobacterium vrystaatense LMG 22846.</title>
        <authorList>
            <person name="Pipes S.E."/>
            <person name="Stropko S.J."/>
            <person name="Newman J.D."/>
        </authorList>
    </citation>
    <scope>NUCLEOTIDE SEQUENCE [LARGE SCALE GENOMIC DNA]</scope>
    <source>
        <strain evidence="17 19">LMG 22846</strain>
    </source>
</reference>
<organism evidence="18 20">
    <name type="scientific">Chryseobacterium vrystaatense</name>
    <dbReference type="NCBI Taxonomy" id="307480"/>
    <lineage>
        <taxon>Bacteria</taxon>
        <taxon>Pseudomonadati</taxon>
        <taxon>Bacteroidota</taxon>
        <taxon>Flavobacteriia</taxon>
        <taxon>Flavobacteriales</taxon>
        <taxon>Weeksellaceae</taxon>
        <taxon>Chryseobacterium group</taxon>
        <taxon>Chryseobacterium</taxon>
    </lineage>
</organism>
<evidence type="ECO:0000256" key="9">
    <source>
        <dbReference type="ARBA" id="ARBA00022777"/>
    </source>
</evidence>
<dbReference type="InterPro" id="IPR003661">
    <property type="entry name" value="HisK_dim/P_dom"/>
</dbReference>
<evidence type="ECO:0000256" key="5">
    <source>
        <dbReference type="ARBA" id="ARBA00022553"/>
    </source>
</evidence>
<comment type="catalytic activity">
    <reaction evidence="1">
        <text>ATP + protein L-histidine = ADP + protein N-phospho-L-histidine.</text>
        <dbReference type="EC" id="2.7.13.3"/>
    </reaction>
</comment>
<dbReference type="Gene3D" id="6.10.340.10">
    <property type="match status" value="1"/>
</dbReference>
<keyword evidence="13 14" id="KW-0472">Membrane</keyword>
<dbReference type="InterPro" id="IPR050398">
    <property type="entry name" value="HssS/ArlS-like"/>
</dbReference>
<evidence type="ECO:0000313" key="19">
    <source>
        <dbReference type="Proteomes" id="UP000028719"/>
    </source>
</evidence>
<dbReference type="Pfam" id="PF02518">
    <property type="entry name" value="HATPase_c"/>
    <property type="match status" value="1"/>
</dbReference>
<dbReference type="SMART" id="SM00304">
    <property type="entry name" value="HAMP"/>
    <property type="match status" value="1"/>
</dbReference>
<dbReference type="InterPro" id="IPR036890">
    <property type="entry name" value="HATPase_C_sf"/>
</dbReference>
<dbReference type="GO" id="GO:0005886">
    <property type="term" value="C:plasma membrane"/>
    <property type="evidence" value="ECO:0007669"/>
    <property type="project" value="UniProtKB-SubCell"/>
</dbReference>
<comment type="subcellular location">
    <subcellularLocation>
        <location evidence="2">Cell membrane</location>
        <topology evidence="2">Multi-pass membrane protein</topology>
    </subcellularLocation>
</comment>
<keyword evidence="10" id="KW-0067">ATP-binding</keyword>
<dbReference type="Proteomes" id="UP000028719">
    <property type="component" value="Unassembled WGS sequence"/>
</dbReference>
<dbReference type="SUPFAM" id="SSF47384">
    <property type="entry name" value="Homodimeric domain of signal transducing histidine kinase"/>
    <property type="match status" value="1"/>
</dbReference>
<dbReference type="Pfam" id="PF00672">
    <property type="entry name" value="HAMP"/>
    <property type="match status" value="1"/>
</dbReference>
<evidence type="ECO:0000256" key="2">
    <source>
        <dbReference type="ARBA" id="ARBA00004651"/>
    </source>
</evidence>
<dbReference type="SMART" id="SM00388">
    <property type="entry name" value="HisKA"/>
    <property type="match status" value="1"/>
</dbReference>
<dbReference type="PRINTS" id="PR00344">
    <property type="entry name" value="BCTRLSENSOR"/>
</dbReference>
<keyword evidence="8" id="KW-0547">Nucleotide-binding</keyword>
<evidence type="ECO:0000256" key="13">
    <source>
        <dbReference type="ARBA" id="ARBA00023136"/>
    </source>
</evidence>
<dbReference type="EMBL" id="FQVE01000001">
    <property type="protein sequence ID" value="SHE50492.1"/>
    <property type="molecule type" value="Genomic_DNA"/>
</dbReference>
<feature type="domain" description="Histidine kinase" evidence="15">
    <location>
        <begin position="243"/>
        <end position="460"/>
    </location>
</feature>
<keyword evidence="5" id="KW-0597">Phosphoprotein</keyword>
<dbReference type="PROSITE" id="PS50109">
    <property type="entry name" value="HIS_KIN"/>
    <property type="match status" value="1"/>
</dbReference>
<accession>A0A1M4U188</accession>
<dbReference type="CDD" id="cd06225">
    <property type="entry name" value="HAMP"/>
    <property type="match status" value="1"/>
</dbReference>
<dbReference type="InterPro" id="IPR005467">
    <property type="entry name" value="His_kinase_dom"/>
</dbReference>
<protein>
    <recommendedName>
        <fullName evidence="3">histidine kinase</fullName>
        <ecNumber evidence="3">2.7.13.3</ecNumber>
    </recommendedName>
</protein>